<keyword evidence="3" id="KW-1185">Reference proteome</keyword>
<organism evidence="2 3">
    <name type="scientific">Jezberella montanilacus</name>
    <dbReference type="NCBI Taxonomy" id="323426"/>
    <lineage>
        <taxon>Bacteria</taxon>
        <taxon>Pseudomonadati</taxon>
        <taxon>Pseudomonadota</taxon>
        <taxon>Betaproteobacteria</taxon>
        <taxon>Burkholderiales</taxon>
        <taxon>Alcaligenaceae</taxon>
        <taxon>Jezberella</taxon>
    </lineage>
</organism>
<evidence type="ECO:0000313" key="2">
    <source>
        <dbReference type="EMBL" id="PRY97891.1"/>
    </source>
</evidence>
<dbReference type="OrthoDB" id="9111355at2"/>
<accession>A0A2T0XG55</accession>
<dbReference type="InterPro" id="IPR029068">
    <property type="entry name" value="Glyas_Bleomycin-R_OHBP_Dase"/>
</dbReference>
<dbReference type="PANTHER" id="PTHR40265:SF1">
    <property type="entry name" value="GLYOXALASE-LIKE DOMAIN-CONTAINING PROTEIN"/>
    <property type="match status" value="1"/>
</dbReference>
<dbReference type="Pfam" id="PF13468">
    <property type="entry name" value="Glyoxalase_3"/>
    <property type="match status" value="1"/>
</dbReference>
<protein>
    <submittedName>
        <fullName evidence="2">Glyoxalase-like protein</fullName>
    </submittedName>
</protein>
<dbReference type="Proteomes" id="UP000238308">
    <property type="component" value="Unassembled WGS sequence"/>
</dbReference>
<dbReference type="Gene3D" id="3.10.180.10">
    <property type="entry name" value="2,3-Dihydroxybiphenyl 1,2-Dioxygenase, domain 1"/>
    <property type="match status" value="1"/>
</dbReference>
<dbReference type="InterPro" id="IPR025870">
    <property type="entry name" value="Glyoxalase-like_dom"/>
</dbReference>
<sequence length="208" mass="22793">MRMRPDHIQLGIADLNEGVALIQKLTGLDAVFGGVHPIYGTSNALISLGSNSYLEILALDPARMDLHNARTDRIRSLSGPTILTYAMQTDTIQKKLDATQGLADLRSKLDPGSRKKPDGTKLEWTSLLIDSSFGPQIPFFIDWRHAPHPSVSSPSGCEWVSFEVLHPQAEALQDIYKQLEIDIPVVAAPKPGFQARIATPRGFMVLLG</sequence>
<comment type="caution">
    <text evidence="2">The sequence shown here is derived from an EMBL/GenBank/DDBJ whole genome shotgun (WGS) entry which is preliminary data.</text>
</comment>
<dbReference type="PANTHER" id="PTHR40265">
    <property type="entry name" value="BLL2707 PROTEIN"/>
    <property type="match status" value="1"/>
</dbReference>
<feature type="domain" description="Glyoxalase-like" evidence="1">
    <location>
        <begin position="6"/>
        <end position="179"/>
    </location>
</feature>
<evidence type="ECO:0000313" key="3">
    <source>
        <dbReference type="Proteomes" id="UP000238308"/>
    </source>
</evidence>
<gene>
    <name evidence="2" type="ORF">BCM14_1601</name>
</gene>
<reference evidence="2 3" key="1">
    <citation type="submission" date="2018-03" db="EMBL/GenBank/DDBJ databases">
        <title>Genomic Encyclopedia of Type Strains, Phase III (KMG-III): the genomes of soil and plant-associated and newly described type strains.</title>
        <authorList>
            <person name="Whitman W."/>
        </authorList>
    </citation>
    <scope>NUCLEOTIDE SEQUENCE [LARGE SCALE GENOMIC DNA]</scope>
    <source>
        <strain evidence="2 3">MWH-P2sevCIIIb</strain>
    </source>
</reference>
<name>A0A2T0XG55_9BURK</name>
<dbReference type="EMBL" id="PVTV01000013">
    <property type="protein sequence ID" value="PRY97891.1"/>
    <property type="molecule type" value="Genomic_DNA"/>
</dbReference>
<dbReference type="RefSeq" id="WP_106227471.1">
    <property type="nucleotide sequence ID" value="NZ_PVTV01000013.1"/>
</dbReference>
<proteinExistence type="predicted"/>
<dbReference type="AlphaFoldDB" id="A0A2T0XG55"/>
<evidence type="ECO:0000259" key="1">
    <source>
        <dbReference type="Pfam" id="PF13468"/>
    </source>
</evidence>